<dbReference type="InterPro" id="IPR014756">
    <property type="entry name" value="Ig_E-set"/>
</dbReference>
<keyword evidence="4" id="KW-1015">Disulfide bond</keyword>
<dbReference type="PANTHER" id="PTHR11412">
    <property type="entry name" value="MACROGLOBULIN / COMPLEMENT"/>
    <property type="match status" value="1"/>
</dbReference>
<keyword evidence="2" id="KW-0646">Protease inhibitor</keyword>
<keyword evidence="7" id="KW-1185">Reference proteome</keyword>
<reference evidence="6" key="1">
    <citation type="submission" date="2018-05" db="EMBL/GenBank/DDBJ databases">
        <authorList>
            <person name="Pedro S.L.S."/>
            <person name="Freitas R.C."/>
            <person name="Barreto A.S."/>
            <person name="Lima A.O.S."/>
        </authorList>
    </citation>
    <scope>NUCLEOTIDE SEQUENCE</scope>
    <source>
        <strain evidence="6">BP203</strain>
        <tissue evidence="6">Muscle</tissue>
    </source>
</reference>
<dbReference type="Pfam" id="PF00207">
    <property type="entry name" value="A2M"/>
    <property type="match status" value="1"/>
</dbReference>
<dbReference type="Pfam" id="PF07678">
    <property type="entry name" value="TED_complement"/>
    <property type="match status" value="1"/>
</dbReference>
<dbReference type="Gene3D" id="1.50.10.20">
    <property type="match status" value="1"/>
</dbReference>
<dbReference type="SMART" id="SM01360">
    <property type="entry name" value="A2M"/>
    <property type="match status" value="1"/>
</dbReference>
<dbReference type="Gene3D" id="2.20.130.20">
    <property type="match status" value="1"/>
</dbReference>
<dbReference type="InterPro" id="IPR013783">
    <property type="entry name" value="Ig-like_fold"/>
</dbReference>
<evidence type="ECO:0000256" key="3">
    <source>
        <dbReference type="ARBA" id="ARBA00022900"/>
    </source>
</evidence>
<evidence type="ECO:0000259" key="5">
    <source>
        <dbReference type="SMART" id="SM01360"/>
    </source>
</evidence>
<evidence type="ECO:0000313" key="7">
    <source>
        <dbReference type="Proteomes" id="UP001165941"/>
    </source>
</evidence>
<dbReference type="InterPro" id="IPR047565">
    <property type="entry name" value="Alpha-macroglob_thiol-ester_cl"/>
</dbReference>
<keyword evidence="3" id="KW-0722">Serine protease inhibitor</keyword>
<dbReference type="Gene3D" id="2.60.40.10">
    <property type="entry name" value="Immunoglobulins"/>
    <property type="match status" value="2"/>
</dbReference>
<dbReference type="InterPro" id="IPR019742">
    <property type="entry name" value="MacrogloblnA2_CS"/>
</dbReference>
<dbReference type="SUPFAM" id="SSF48239">
    <property type="entry name" value="Terpenoid cyclases/Protein prenyltransferases"/>
    <property type="match status" value="1"/>
</dbReference>
<dbReference type="SMART" id="SM01419">
    <property type="entry name" value="Thiol-ester_cl"/>
    <property type="match status" value="1"/>
</dbReference>
<comment type="similarity">
    <text evidence="1">Belongs to the protease inhibitor I39 (alpha-2-macroglobulin) family.</text>
</comment>
<accession>A0ABX0S757</accession>
<gene>
    <name evidence="6" type="ORF">BU61_9039</name>
</gene>
<evidence type="ECO:0000313" key="6">
    <source>
        <dbReference type="EMBL" id="NIG60932.1"/>
    </source>
</evidence>
<dbReference type="SUPFAM" id="SSF81296">
    <property type="entry name" value="E set domains"/>
    <property type="match status" value="2"/>
</dbReference>
<dbReference type="InterPro" id="IPR050473">
    <property type="entry name" value="A2M/Complement_sys"/>
</dbReference>
<dbReference type="PANTHER" id="PTHR11412:SF116">
    <property type="entry name" value="PREGNANCY ZONE PROTEIN"/>
    <property type="match status" value="1"/>
</dbReference>
<feature type="domain" description="Alpha-2-macroglobulin" evidence="5">
    <location>
        <begin position="51"/>
        <end position="144"/>
    </location>
</feature>
<evidence type="ECO:0000256" key="1">
    <source>
        <dbReference type="ARBA" id="ARBA00010952"/>
    </source>
</evidence>
<dbReference type="Proteomes" id="UP001165941">
    <property type="component" value="Unassembled WGS sequence"/>
</dbReference>
<proteinExistence type="inferred from homology"/>
<dbReference type="EMBL" id="PGGH01233187">
    <property type="protein sequence ID" value="NIG60932.1"/>
    <property type="molecule type" value="Genomic_DNA"/>
</dbReference>
<dbReference type="InterPro" id="IPR008930">
    <property type="entry name" value="Terpenoid_cyclase/PrenylTrfase"/>
</dbReference>
<dbReference type="PROSITE" id="PS00477">
    <property type="entry name" value="ALPHA_2_MACROGLOBULIN"/>
    <property type="match status" value="1"/>
</dbReference>
<sequence length="328" mass="35587">MMFGGGQVGPMGPEGSALARGNSGIVYSVVGRENSPAVEVKETVRKYFPETWIWDLVALDTSGRNELAVKVPDTITEWKADALCLSGTAGLGLSPTISLTAFQPFFLELTLPYSVVRGEAFTLKATAFSYLSHCIRLFPPVTDLLPVFFLKFVGGNGGQVSVQLEVSPAFLAIPVEKNEESHCVCGNKQKTLSWAVTPKSLGKVNFTATAEALQSQELCDNEVPHVPALGQKDTVVKPLFVEPEGIEKEETFNTLLCASGDILGSAMQNLQNLLQMPYGCGEQNMVLFAPNIYVLNYLDETGLLTEKIKSKAISHLISGERLPQKEKQ</sequence>
<evidence type="ECO:0000256" key="2">
    <source>
        <dbReference type="ARBA" id="ARBA00022690"/>
    </source>
</evidence>
<dbReference type="InterPro" id="IPR001599">
    <property type="entry name" value="Macroglobln_a2"/>
</dbReference>
<dbReference type="InterPro" id="IPR011626">
    <property type="entry name" value="Alpha-macroglobulin_TED"/>
</dbReference>
<name>A0ABX0S757_PONBL</name>
<comment type="caution">
    <text evidence="6">The sequence shown here is derived from an EMBL/GenBank/DDBJ whole genome shotgun (WGS) entry which is preliminary data.</text>
</comment>
<protein>
    <recommendedName>
        <fullName evidence="5">Alpha-2-macroglobulin domain-containing protein</fullName>
    </recommendedName>
</protein>
<organism evidence="6 7">
    <name type="scientific">Pontoporia blainvillei</name>
    <name type="common">Franciscana</name>
    <name type="synonym">Delphinus blainvillei</name>
    <dbReference type="NCBI Taxonomy" id="48723"/>
    <lineage>
        <taxon>Eukaryota</taxon>
        <taxon>Metazoa</taxon>
        <taxon>Chordata</taxon>
        <taxon>Craniata</taxon>
        <taxon>Vertebrata</taxon>
        <taxon>Euteleostomi</taxon>
        <taxon>Mammalia</taxon>
        <taxon>Eutheria</taxon>
        <taxon>Laurasiatheria</taxon>
        <taxon>Artiodactyla</taxon>
        <taxon>Whippomorpha</taxon>
        <taxon>Cetacea</taxon>
        <taxon>Odontoceti</taxon>
        <taxon>Pontoporiidae</taxon>
        <taxon>Pontoporia</taxon>
    </lineage>
</organism>
<evidence type="ECO:0000256" key="4">
    <source>
        <dbReference type="ARBA" id="ARBA00023157"/>
    </source>
</evidence>